<keyword evidence="2 7" id="KW-0645">Protease</keyword>
<dbReference type="Proteomes" id="UP000249061">
    <property type="component" value="Unassembled WGS sequence"/>
</dbReference>
<accession>A0A2W5TNR0</accession>
<evidence type="ECO:0000256" key="8">
    <source>
        <dbReference type="SAM" id="MobiDB-lite"/>
    </source>
</evidence>
<evidence type="ECO:0000256" key="4">
    <source>
        <dbReference type="ARBA" id="ARBA00022801"/>
    </source>
</evidence>
<evidence type="ECO:0000256" key="1">
    <source>
        <dbReference type="ARBA" id="ARBA00006040"/>
    </source>
</evidence>
<evidence type="ECO:0000256" key="2">
    <source>
        <dbReference type="ARBA" id="ARBA00022670"/>
    </source>
</evidence>
<name>A0A2W5TNR0_9BACT</name>
<dbReference type="SUPFAM" id="SSF55486">
    <property type="entry name" value="Metalloproteases ('zincins'), catalytic domain"/>
    <property type="match status" value="1"/>
</dbReference>
<dbReference type="GO" id="GO:0046872">
    <property type="term" value="F:metal ion binding"/>
    <property type="evidence" value="ECO:0007669"/>
    <property type="project" value="UniProtKB-UniRule"/>
</dbReference>
<evidence type="ECO:0000256" key="3">
    <source>
        <dbReference type="ARBA" id="ARBA00022723"/>
    </source>
</evidence>
<dbReference type="Pfam" id="PF01432">
    <property type="entry name" value="Peptidase_M3"/>
    <property type="match status" value="1"/>
</dbReference>
<dbReference type="EMBL" id="QFQP01000005">
    <property type="protein sequence ID" value="PZR15467.1"/>
    <property type="molecule type" value="Genomic_DNA"/>
</dbReference>
<dbReference type="GO" id="GO:0005829">
    <property type="term" value="C:cytosol"/>
    <property type="evidence" value="ECO:0007669"/>
    <property type="project" value="TreeGrafter"/>
</dbReference>
<dbReference type="GO" id="GO:0006508">
    <property type="term" value="P:proteolysis"/>
    <property type="evidence" value="ECO:0007669"/>
    <property type="project" value="UniProtKB-KW"/>
</dbReference>
<comment type="cofactor">
    <cofactor evidence="7">
        <name>Zn(2+)</name>
        <dbReference type="ChEBI" id="CHEBI:29105"/>
    </cofactor>
    <text evidence="7">Binds 1 zinc ion.</text>
</comment>
<proteinExistence type="inferred from homology"/>
<evidence type="ECO:0000313" key="11">
    <source>
        <dbReference type="Proteomes" id="UP000249061"/>
    </source>
</evidence>
<dbReference type="InterPro" id="IPR024077">
    <property type="entry name" value="Neurolysin/TOP_dom2"/>
</dbReference>
<evidence type="ECO:0000259" key="9">
    <source>
        <dbReference type="Pfam" id="PF01432"/>
    </source>
</evidence>
<evidence type="ECO:0000256" key="6">
    <source>
        <dbReference type="ARBA" id="ARBA00023049"/>
    </source>
</evidence>
<keyword evidence="4 7" id="KW-0378">Hydrolase</keyword>
<feature type="region of interest" description="Disordered" evidence="8">
    <location>
        <begin position="1"/>
        <end position="20"/>
    </location>
</feature>
<evidence type="ECO:0000256" key="5">
    <source>
        <dbReference type="ARBA" id="ARBA00022833"/>
    </source>
</evidence>
<dbReference type="PANTHER" id="PTHR43660:SF1">
    <property type="entry name" value="DIPEPTIDYL CARBOXYPEPTIDASE"/>
    <property type="match status" value="1"/>
</dbReference>
<organism evidence="10 11">
    <name type="scientific">Archangium gephyra</name>
    <dbReference type="NCBI Taxonomy" id="48"/>
    <lineage>
        <taxon>Bacteria</taxon>
        <taxon>Pseudomonadati</taxon>
        <taxon>Myxococcota</taxon>
        <taxon>Myxococcia</taxon>
        <taxon>Myxococcales</taxon>
        <taxon>Cystobacterineae</taxon>
        <taxon>Archangiaceae</taxon>
        <taxon>Archangium</taxon>
    </lineage>
</organism>
<dbReference type="InterPro" id="IPR034005">
    <property type="entry name" value="M3A_DCP"/>
</dbReference>
<sequence length="672" mass="75527">MNPMLEPWRGPHGGVPPFDTTQVSQFEAAIEEGMALHLEEIDAIGNDPNPPTFDNTYVALERSGQPLSRAMTLFYVWSSSRSTPDFRALEEKLSPRLAQFRDRITQHPKLFAKLKFVHDSKPTLNPEQQRLMEVTYTQFVRQGAALDASQKAELSKLNQQLATLFTRFAQNQLADEEQKFLTIDSREGLGGLSDAQISAAAADAKERGLEGKWVISNTRSSMEPFLTSSTNRALREAGWNLWVKRGDNGDANDNNAIASDILVLRAKRAKLLGAETFAHWQLGDMMAKTPETALQLMQAVWKPAVEQFKRDVVECQRIVDAEGGGFQIQPWDYRHYAEKLRKQKYDLDLDEVKPYLQLEKLREAMFASAQALYDLSFVRVEGLPTFHADVQVYEVKRGSTHVGYWYFDPYQRAGKQSGAWMSAYRDQHRLEGEVTTLVSNNSNFVKPGPGEPVTLSWDDARTMFHEFGHALHGLNSSVTYPSLSGTNTTRDFVELPSQFNENFLSTPRVLRMLTNSKGESIPASLLERIEKARTFNQGFATAEAQASALLDMKLHLAGEARVDVREFEKRVCDEIGVPPQLVPRHRIPAFGHIFSGDGYAAAYYSYIWAEVLEADAFAAFKEAGDAFHKPTAERLRVTVMSVGNTVDPAIAFRNFRGRDPRADALLESKGFV</sequence>
<comment type="caution">
    <text evidence="10">The sequence shown here is derived from an EMBL/GenBank/DDBJ whole genome shotgun (WGS) entry which is preliminary data.</text>
</comment>
<dbReference type="PANTHER" id="PTHR43660">
    <property type="entry name" value="DIPEPTIDYL CARBOXYPEPTIDASE"/>
    <property type="match status" value="1"/>
</dbReference>
<comment type="similarity">
    <text evidence="1 7">Belongs to the peptidase M3 family.</text>
</comment>
<evidence type="ECO:0000256" key="7">
    <source>
        <dbReference type="RuleBase" id="RU003435"/>
    </source>
</evidence>
<dbReference type="InterPro" id="IPR024079">
    <property type="entry name" value="MetalloPept_cat_dom_sf"/>
</dbReference>
<feature type="domain" description="Peptidase M3A/M3B catalytic" evidence="9">
    <location>
        <begin position="225"/>
        <end position="670"/>
    </location>
</feature>
<dbReference type="Gene3D" id="3.40.390.10">
    <property type="entry name" value="Collagenase (Catalytic Domain)"/>
    <property type="match status" value="1"/>
</dbReference>
<evidence type="ECO:0000313" key="10">
    <source>
        <dbReference type="EMBL" id="PZR15467.1"/>
    </source>
</evidence>
<keyword evidence="5 7" id="KW-0862">Zinc</keyword>
<dbReference type="Gene3D" id="1.10.1370.10">
    <property type="entry name" value="Neurolysin, domain 3"/>
    <property type="match status" value="1"/>
</dbReference>
<dbReference type="InterPro" id="IPR001567">
    <property type="entry name" value="Pept_M3A_M3B_dom"/>
</dbReference>
<reference evidence="10 11" key="1">
    <citation type="submission" date="2017-08" db="EMBL/GenBank/DDBJ databases">
        <title>Infants hospitalized years apart are colonized by the same room-sourced microbial strains.</title>
        <authorList>
            <person name="Brooks B."/>
            <person name="Olm M.R."/>
            <person name="Firek B.A."/>
            <person name="Baker R."/>
            <person name="Thomas B.C."/>
            <person name="Morowitz M.J."/>
            <person name="Banfield J.F."/>
        </authorList>
    </citation>
    <scope>NUCLEOTIDE SEQUENCE [LARGE SCALE GENOMIC DNA]</scope>
    <source>
        <strain evidence="10">S2_003_000_R2_14</strain>
    </source>
</reference>
<gene>
    <name evidence="10" type="ORF">DI536_08445</name>
</gene>
<dbReference type="CDD" id="cd06456">
    <property type="entry name" value="M3A_DCP"/>
    <property type="match status" value="1"/>
</dbReference>
<keyword evidence="3 7" id="KW-0479">Metal-binding</keyword>
<dbReference type="AlphaFoldDB" id="A0A2W5TNR0"/>
<dbReference type="GO" id="GO:0004180">
    <property type="term" value="F:carboxypeptidase activity"/>
    <property type="evidence" value="ECO:0007669"/>
    <property type="project" value="TreeGrafter"/>
</dbReference>
<protein>
    <submittedName>
        <fullName evidence="10">Peptidase M3</fullName>
    </submittedName>
</protein>
<dbReference type="InterPro" id="IPR045090">
    <property type="entry name" value="Pept_M3A_M3B"/>
</dbReference>
<keyword evidence="6 7" id="KW-0482">Metalloprotease</keyword>
<dbReference type="GO" id="GO:0004222">
    <property type="term" value="F:metalloendopeptidase activity"/>
    <property type="evidence" value="ECO:0007669"/>
    <property type="project" value="InterPro"/>
</dbReference>